<organism evidence="3 4">
    <name type="scientific">Angomonas deanei</name>
    <dbReference type="NCBI Taxonomy" id="59799"/>
    <lineage>
        <taxon>Eukaryota</taxon>
        <taxon>Discoba</taxon>
        <taxon>Euglenozoa</taxon>
        <taxon>Kinetoplastea</taxon>
        <taxon>Metakinetoplastina</taxon>
        <taxon>Trypanosomatida</taxon>
        <taxon>Trypanosomatidae</taxon>
        <taxon>Strigomonadinae</taxon>
        <taxon>Angomonas</taxon>
    </lineage>
</organism>
<name>A0A7G2CX67_9TRYP</name>
<dbReference type="EMBL" id="LR877173">
    <property type="protein sequence ID" value="CAD2222882.1"/>
    <property type="molecule type" value="Genomic_DNA"/>
</dbReference>
<dbReference type="InterPro" id="IPR050836">
    <property type="entry name" value="SDS22/Internalin_LRR"/>
</dbReference>
<keyword evidence="4" id="KW-1185">Reference proteome</keyword>
<evidence type="ECO:0000256" key="2">
    <source>
        <dbReference type="ARBA" id="ARBA00022737"/>
    </source>
</evidence>
<reference evidence="3 4" key="1">
    <citation type="submission" date="2020-08" db="EMBL/GenBank/DDBJ databases">
        <authorList>
            <person name="Newling K."/>
            <person name="Davey J."/>
            <person name="Forrester S."/>
        </authorList>
    </citation>
    <scope>NUCLEOTIDE SEQUENCE [LARGE SCALE GENOMIC DNA]</scope>
    <source>
        <strain evidence="4">Crithidia deanei Carvalho (ATCC PRA-265)</strain>
    </source>
</reference>
<dbReference type="InterPro" id="IPR026906">
    <property type="entry name" value="LRR_5"/>
</dbReference>
<dbReference type="AlphaFoldDB" id="A0A7G2CX67"/>
<dbReference type="Gene3D" id="3.80.10.10">
    <property type="entry name" value="Ribonuclease Inhibitor"/>
    <property type="match status" value="2"/>
</dbReference>
<dbReference type="Proteomes" id="UP000515908">
    <property type="component" value="Chromosome 29"/>
</dbReference>
<accession>A0A7G2CX67</accession>
<dbReference type="PANTHER" id="PTHR46652">
    <property type="entry name" value="LEUCINE-RICH REPEAT AND IQ DOMAIN-CONTAINING PROTEIN 1-RELATED"/>
    <property type="match status" value="1"/>
</dbReference>
<evidence type="ECO:0000313" key="3">
    <source>
        <dbReference type="EMBL" id="CAD2222882.1"/>
    </source>
</evidence>
<evidence type="ECO:0000256" key="1">
    <source>
        <dbReference type="ARBA" id="ARBA00022614"/>
    </source>
</evidence>
<dbReference type="Pfam" id="PF12799">
    <property type="entry name" value="LRR_4"/>
    <property type="match status" value="1"/>
</dbReference>
<dbReference type="InterPro" id="IPR025875">
    <property type="entry name" value="Leu-rich_rpt_4"/>
</dbReference>
<dbReference type="SUPFAM" id="SSF52058">
    <property type="entry name" value="L domain-like"/>
    <property type="match status" value="1"/>
</dbReference>
<evidence type="ECO:0000313" key="4">
    <source>
        <dbReference type="Proteomes" id="UP000515908"/>
    </source>
</evidence>
<dbReference type="VEuPathDB" id="TriTrypDB:ADEAN_001043600"/>
<keyword evidence="2" id="KW-0677">Repeat</keyword>
<dbReference type="Pfam" id="PF13306">
    <property type="entry name" value="LRR_5"/>
    <property type="match status" value="1"/>
</dbReference>
<dbReference type="PANTHER" id="PTHR46652:SF3">
    <property type="entry name" value="LEUCINE-RICH REPEAT-CONTAINING PROTEIN 9"/>
    <property type="match status" value="1"/>
</dbReference>
<proteinExistence type="predicted"/>
<keyword evidence="1" id="KW-0433">Leucine-rich repeat</keyword>
<gene>
    <name evidence="3" type="ORF">ADEAN_001043600</name>
</gene>
<sequence>MLRCNELYGYGSYFGGGAPLAFTAVSPFARERAESCESGTLGCTTEIVDGEAWRTLSICNQECAAELESVEWWLTRPPVVPLRVSVELRNNKDSLDTVTLLEEFSVRLERRGMHFVFFLMLGEINTLEPFGTLLSRAEEVDLDLCSDLTSLGGFDGLRFLKRVNFHYCGITDVTAMRSCALLEAVSFISCPLLTSLHALQGLQRLKRVDVSDCPITSLDPLRTCHSLESVGFDSCRSLMSLDGLQGLQHLKIVYVSGCPVTSLDALCAHPSLGRVLCLSTHATSLQPVEGLSYVKLASVSVDNVGDIDLLHTCRALETVKIAGAVDMISLDGLRTLPRLRELVIVSCGITSLDALHTFEALEELHITSCNSLTSLEHFKGPPNLKDITISDCPITSIRSLNTCVSLQRVNVSSCPLLHSLEGLGGLPNLEWVCARGSGIIDISAIAQCPVLRYVDVRDCPKLQSVDVLLERGDMHVEHDQ</sequence>
<protein>
    <submittedName>
        <fullName evidence="3">BspA type Leucine rich repeat region (6 copies), putative</fullName>
    </submittedName>
</protein>
<dbReference type="InterPro" id="IPR032675">
    <property type="entry name" value="LRR_dom_sf"/>
</dbReference>